<gene>
    <name evidence="4" type="primary">sspH</name>
    <name evidence="5" type="ORF">GJU40_05290</name>
</gene>
<dbReference type="Proteomes" id="UP000448867">
    <property type="component" value="Unassembled WGS sequence"/>
</dbReference>
<sequence>MNVRRASEISEMGDMIPVTFNGERVYIQHVDEAAGTARIYPLNNPQQETDVPVDQLQEQ</sequence>
<keyword evidence="6" id="KW-1185">Reference proteome</keyword>
<dbReference type="AlphaFoldDB" id="A0A7X2IXR1"/>
<evidence type="ECO:0000256" key="1">
    <source>
        <dbReference type="ARBA" id="ARBA00004288"/>
    </source>
</evidence>
<comment type="similarity">
    <text evidence="2 4">Belongs to the SspH family.</text>
</comment>
<dbReference type="GO" id="GO:0030436">
    <property type="term" value="P:asexual sporulation"/>
    <property type="evidence" value="ECO:0007669"/>
    <property type="project" value="UniProtKB-UniRule"/>
</dbReference>
<keyword evidence="3 4" id="KW-0749">Sporulation</keyword>
<reference evidence="5 6" key="1">
    <citation type="submission" date="2019-11" db="EMBL/GenBank/DDBJ databases">
        <title>Bacillus lacus genome.</title>
        <authorList>
            <person name="Allen C.J."/>
            <person name="Newman J.D."/>
        </authorList>
    </citation>
    <scope>NUCLEOTIDE SEQUENCE [LARGE SCALE GENOMIC DNA]</scope>
    <source>
        <strain evidence="5 6">KCTC 33946</strain>
    </source>
</reference>
<dbReference type="RefSeq" id="WP_154306732.1">
    <property type="nucleotide sequence ID" value="NZ_WKKI01000006.1"/>
</dbReference>
<comment type="caution">
    <text evidence="5">The sequence shown here is derived from an EMBL/GenBank/DDBJ whole genome shotgun (WGS) entry which is preliminary data.</text>
</comment>
<dbReference type="Pfam" id="PF08141">
    <property type="entry name" value="SspH"/>
    <property type="match status" value="1"/>
</dbReference>
<dbReference type="GO" id="GO:0042601">
    <property type="term" value="C:endospore-forming forespore"/>
    <property type="evidence" value="ECO:0007669"/>
    <property type="project" value="InterPro"/>
</dbReference>
<dbReference type="InterPro" id="IPR012610">
    <property type="entry name" value="SASP_SspH"/>
</dbReference>
<organism evidence="5 6">
    <name type="scientific">Metabacillus lacus</name>
    <dbReference type="NCBI Taxonomy" id="1983721"/>
    <lineage>
        <taxon>Bacteria</taxon>
        <taxon>Bacillati</taxon>
        <taxon>Bacillota</taxon>
        <taxon>Bacilli</taxon>
        <taxon>Bacillales</taxon>
        <taxon>Bacillaceae</taxon>
        <taxon>Metabacillus</taxon>
    </lineage>
</organism>
<evidence type="ECO:0000313" key="6">
    <source>
        <dbReference type="Proteomes" id="UP000448867"/>
    </source>
</evidence>
<proteinExistence type="evidence at transcript level"/>
<accession>A0A7X2IXR1</accession>
<evidence type="ECO:0000256" key="4">
    <source>
        <dbReference type="HAMAP-Rule" id="MF_00667"/>
    </source>
</evidence>
<dbReference type="EMBL" id="WKKI01000006">
    <property type="protein sequence ID" value="MRX71590.1"/>
    <property type="molecule type" value="Genomic_DNA"/>
</dbReference>
<comment type="subcellular location">
    <subcellularLocation>
        <location evidence="1 4">Spore core</location>
    </subcellularLocation>
</comment>
<dbReference type="OrthoDB" id="1683648at2"/>
<comment type="induction">
    <text evidence="4">Expressed only in the forespore compartment of sporulating cells.</text>
</comment>
<dbReference type="HAMAP" id="MF_00667">
    <property type="entry name" value="SspH"/>
    <property type="match status" value="1"/>
</dbReference>
<evidence type="ECO:0000313" key="5">
    <source>
        <dbReference type="EMBL" id="MRX71590.1"/>
    </source>
</evidence>
<protein>
    <recommendedName>
        <fullName evidence="4">Small, acid-soluble spore protein H</fullName>
        <shortName evidence="4">SASP H</shortName>
    </recommendedName>
</protein>
<evidence type="ECO:0000256" key="3">
    <source>
        <dbReference type="ARBA" id="ARBA00022969"/>
    </source>
</evidence>
<evidence type="ECO:0000256" key="2">
    <source>
        <dbReference type="ARBA" id="ARBA00006573"/>
    </source>
</evidence>
<dbReference type="NCBIfam" id="TIGR02861">
    <property type="entry name" value="SASP_H"/>
    <property type="match status" value="1"/>
</dbReference>
<name>A0A7X2IXR1_9BACI</name>
<dbReference type="GO" id="GO:0030435">
    <property type="term" value="P:sporulation resulting in formation of a cellular spore"/>
    <property type="evidence" value="ECO:0007669"/>
    <property type="project" value="UniProtKB-KW"/>
</dbReference>